<evidence type="ECO:0000313" key="3">
    <source>
        <dbReference type="Proteomes" id="UP000756921"/>
    </source>
</evidence>
<sequence length="164" mass="18204">MVSFTTLLAFSAGALASPFVQRQIAIPENWNWHVSGWGAGCARSGCYYDFNVTVPTIEGHIAGVKAYCSGYENGYYRKGNWYQNCRILEGVNNGVAAKLSERPPENDTESTSPQEILISFEYAAYEDSDRPAYNFTGSHKTIYNQFVAPEQEFDVKPTSVFAVA</sequence>
<organism evidence="2 3">
    <name type="scientific">Paraphaeosphaeria minitans</name>
    <dbReference type="NCBI Taxonomy" id="565426"/>
    <lineage>
        <taxon>Eukaryota</taxon>
        <taxon>Fungi</taxon>
        <taxon>Dikarya</taxon>
        <taxon>Ascomycota</taxon>
        <taxon>Pezizomycotina</taxon>
        <taxon>Dothideomycetes</taxon>
        <taxon>Pleosporomycetidae</taxon>
        <taxon>Pleosporales</taxon>
        <taxon>Massarineae</taxon>
        <taxon>Didymosphaeriaceae</taxon>
        <taxon>Paraphaeosphaeria</taxon>
    </lineage>
</organism>
<dbReference type="OrthoDB" id="3508922at2759"/>
<keyword evidence="1" id="KW-0732">Signal</keyword>
<proteinExistence type="predicted"/>
<comment type="caution">
    <text evidence="2">The sequence shown here is derived from an EMBL/GenBank/DDBJ whole genome shotgun (WGS) entry which is preliminary data.</text>
</comment>
<protein>
    <submittedName>
        <fullName evidence="2">Uncharacterized protein</fullName>
    </submittedName>
</protein>
<name>A0A9P6GPH1_9PLEO</name>
<keyword evidence="3" id="KW-1185">Reference proteome</keyword>
<accession>A0A9P6GPH1</accession>
<gene>
    <name evidence="2" type="ORF">PMIN01_01803</name>
</gene>
<feature type="chain" id="PRO_5040359895" evidence="1">
    <location>
        <begin position="17"/>
        <end position="164"/>
    </location>
</feature>
<dbReference type="Proteomes" id="UP000756921">
    <property type="component" value="Unassembled WGS sequence"/>
</dbReference>
<reference evidence="2" key="1">
    <citation type="journal article" date="2020" name="Mol. Plant Microbe Interact.">
        <title>Genome Sequence of the Biocontrol Agent Coniothyrium minitans strain Conio (IMI 134523).</title>
        <authorList>
            <person name="Patel D."/>
            <person name="Shittu T.A."/>
            <person name="Baroncelli R."/>
            <person name="Muthumeenakshi S."/>
            <person name="Osborne T.H."/>
            <person name="Janganan T.K."/>
            <person name="Sreenivasaprasad S."/>
        </authorList>
    </citation>
    <scope>NUCLEOTIDE SEQUENCE</scope>
    <source>
        <strain evidence="2">Conio</strain>
    </source>
</reference>
<evidence type="ECO:0000313" key="2">
    <source>
        <dbReference type="EMBL" id="KAF9739169.1"/>
    </source>
</evidence>
<dbReference type="EMBL" id="WJXW01000002">
    <property type="protein sequence ID" value="KAF9739169.1"/>
    <property type="molecule type" value="Genomic_DNA"/>
</dbReference>
<feature type="signal peptide" evidence="1">
    <location>
        <begin position="1"/>
        <end position="16"/>
    </location>
</feature>
<evidence type="ECO:0000256" key="1">
    <source>
        <dbReference type="SAM" id="SignalP"/>
    </source>
</evidence>
<dbReference type="AlphaFoldDB" id="A0A9P6GPH1"/>